<feature type="region of interest" description="Disordered" evidence="1">
    <location>
        <begin position="29"/>
        <end position="56"/>
    </location>
</feature>
<accession>A0A1L7D4A2</accession>
<dbReference type="AlphaFoldDB" id="A0A1L7D4A2"/>
<evidence type="ECO:0000256" key="3">
    <source>
        <dbReference type="SAM" id="SignalP"/>
    </source>
</evidence>
<dbReference type="RefSeq" id="WP_075734960.1">
    <property type="nucleotide sequence ID" value="NZ_CP009249.1"/>
</dbReference>
<dbReference type="KEGG" id="cpho:CPHO_08595"/>
<dbReference type="PROSITE" id="PS51318">
    <property type="entry name" value="TAT"/>
    <property type="match status" value="1"/>
</dbReference>
<feature type="signal peptide" evidence="3">
    <location>
        <begin position="1"/>
        <end position="23"/>
    </location>
</feature>
<evidence type="ECO:0000256" key="2">
    <source>
        <dbReference type="SAM" id="Phobius"/>
    </source>
</evidence>
<keyword evidence="2" id="KW-0812">Transmembrane</keyword>
<evidence type="ECO:0000256" key="1">
    <source>
        <dbReference type="SAM" id="MobiDB-lite"/>
    </source>
</evidence>
<proteinExistence type="predicted"/>
<gene>
    <name evidence="4" type="ORF">CPHO_08595</name>
</gene>
<feature type="chain" id="PRO_5039120057" description="Or membrane protein" evidence="3">
    <location>
        <begin position="24"/>
        <end position="112"/>
    </location>
</feature>
<name>A0A1L7D4A2_9CORY</name>
<reference evidence="4 5" key="1">
    <citation type="submission" date="2014-08" db="EMBL/GenBank/DDBJ databases">
        <title>Complete genome sequence of Corynebacterium phocae M408/89/1(T)(=DSM 44612(T)), isolated from the common seal (Phoca vitulina).</title>
        <authorList>
            <person name="Ruckert C."/>
            <person name="Albersmeier A."/>
            <person name="Winkler A."/>
            <person name="Kalinowski J."/>
        </authorList>
    </citation>
    <scope>NUCLEOTIDE SEQUENCE [LARGE SCALE GENOMIC DNA]</scope>
    <source>
        <strain evidence="4 5">M408/89/1</strain>
    </source>
</reference>
<keyword evidence="2" id="KW-0472">Membrane</keyword>
<dbReference type="EMBL" id="CP009249">
    <property type="protein sequence ID" value="APT92935.1"/>
    <property type="molecule type" value="Genomic_DNA"/>
</dbReference>
<keyword evidence="5" id="KW-1185">Reference proteome</keyword>
<evidence type="ECO:0000313" key="4">
    <source>
        <dbReference type="EMBL" id="APT92935.1"/>
    </source>
</evidence>
<evidence type="ECO:0000313" key="5">
    <source>
        <dbReference type="Proteomes" id="UP000185491"/>
    </source>
</evidence>
<evidence type="ECO:0008006" key="6">
    <source>
        <dbReference type="Google" id="ProtNLM"/>
    </source>
</evidence>
<dbReference type="Proteomes" id="UP000185491">
    <property type="component" value="Chromosome"/>
</dbReference>
<sequence>MTVLSRRLAVLGASLALVSTGVAAPQAFADDKPTEQAQSSEQTMMDGGSSSLGSKEKTKTVIIDGKKQEVKVVENKSWQAAAIAIGVIVSVISLGAGLFAMFGNGLTLPTIF</sequence>
<feature type="compositionally biased region" description="Polar residues" evidence="1">
    <location>
        <begin position="35"/>
        <end position="53"/>
    </location>
</feature>
<keyword evidence="2" id="KW-1133">Transmembrane helix</keyword>
<feature type="transmembrane region" description="Helical" evidence="2">
    <location>
        <begin position="80"/>
        <end position="102"/>
    </location>
</feature>
<dbReference type="InterPro" id="IPR006311">
    <property type="entry name" value="TAT_signal"/>
</dbReference>
<protein>
    <recommendedName>
        <fullName evidence="6">Or membrane protein</fullName>
    </recommendedName>
</protein>
<organism evidence="4 5">
    <name type="scientific">Corynebacterium phocae</name>
    <dbReference type="NCBI Taxonomy" id="161895"/>
    <lineage>
        <taxon>Bacteria</taxon>
        <taxon>Bacillati</taxon>
        <taxon>Actinomycetota</taxon>
        <taxon>Actinomycetes</taxon>
        <taxon>Mycobacteriales</taxon>
        <taxon>Corynebacteriaceae</taxon>
        <taxon>Corynebacterium</taxon>
    </lineage>
</organism>
<keyword evidence="3" id="KW-0732">Signal</keyword>